<dbReference type="Proteomes" id="UP001055439">
    <property type="component" value="Chromosome 5"/>
</dbReference>
<reference evidence="1" key="1">
    <citation type="submission" date="2022-05" db="EMBL/GenBank/DDBJ databases">
        <title>The Musa troglodytarum L. genome provides insights into the mechanism of non-climacteric behaviour and enrichment of carotenoids.</title>
        <authorList>
            <person name="Wang J."/>
        </authorList>
    </citation>
    <scope>NUCLEOTIDE SEQUENCE</scope>
    <source>
        <tissue evidence="1">Leaf</tissue>
    </source>
</reference>
<dbReference type="EMBL" id="CP097507">
    <property type="protein sequence ID" value="URE06546.1"/>
    <property type="molecule type" value="Genomic_DNA"/>
</dbReference>
<evidence type="ECO:0000313" key="2">
    <source>
        <dbReference type="Proteomes" id="UP001055439"/>
    </source>
</evidence>
<evidence type="ECO:0000313" key="1">
    <source>
        <dbReference type="EMBL" id="URE06546.1"/>
    </source>
</evidence>
<dbReference type="AlphaFoldDB" id="A0A9E7K6N8"/>
<name>A0A9E7K6N8_9LILI</name>
<proteinExistence type="predicted"/>
<gene>
    <name evidence="1" type="ORF">MUK42_34748</name>
</gene>
<accession>A0A9E7K6N8</accession>
<keyword evidence="2" id="KW-1185">Reference proteome</keyword>
<protein>
    <submittedName>
        <fullName evidence="1">Uncharacterized protein</fullName>
    </submittedName>
</protein>
<organism evidence="1 2">
    <name type="scientific">Musa troglodytarum</name>
    <name type="common">fe'i banana</name>
    <dbReference type="NCBI Taxonomy" id="320322"/>
    <lineage>
        <taxon>Eukaryota</taxon>
        <taxon>Viridiplantae</taxon>
        <taxon>Streptophyta</taxon>
        <taxon>Embryophyta</taxon>
        <taxon>Tracheophyta</taxon>
        <taxon>Spermatophyta</taxon>
        <taxon>Magnoliopsida</taxon>
        <taxon>Liliopsida</taxon>
        <taxon>Zingiberales</taxon>
        <taxon>Musaceae</taxon>
        <taxon>Musa</taxon>
    </lineage>
</organism>
<sequence>MRGLDLHTKMLQLDTRTLKLLDSMDYNNEDPTGEAFWPVIKLMEEATGNYASQAAELEILSKTKRRGFCKSRSTSFAAEFDSDFLVLLTWKSHYSEEGLRI</sequence>